<dbReference type="Proteomes" id="UP000055702">
    <property type="component" value="Unassembled WGS sequence"/>
</dbReference>
<name>A0A106BXL9_SHEFR</name>
<reference evidence="1 2" key="1">
    <citation type="submission" date="2016-01" db="EMBL/GenBank/DDBJ databases">
        <title>Draft genome of the antarctic isolate Shewanella frigidimarina Ag06-30.</title>
        <authorList>
            <person name="Parmeciano Di Noto G."/>
            <person name="Vazquez S."/>
            <person name="Mac Cormack W."/>
            <person name="Iriarte A."/>
            <person name="Quiroga C."/>
        </authorList>
    </citation>
    <scope>NUCLEOTIDE SEQUENCE [LARGE SCALE GENOMIC DNA]</scope>
    <source>
        <strain evidence="1 2">Ag06-30</strain>
    </source>
</reference>
<accession>A0A106BXL9</accession>
<evidence type="ECO:0000313" key="2">
    <source>
        <dbReference type="Proteomes" id="UP000055702"/>
    </source>
</evidence>
<dbReference type="AlphaFoldDB" id="A0A106BXL9"/>
<comment type="caution">
    <text evidence="1">The sequence shown here is derived from an EMBL/GenBank/DDBJ whole genome shotgun (WGS) entry which is preliminary data.</text>
</comment>
<organism evidence="1">
    <name type="scientific">Shewanella frigidimarina</name>
    <dbReference type="NCBI Taxonomy" id="56812"/>
    <lineage>
        <taxon>Bacteria</taxon>
        <taxon>Pseudomonadati</taxon>
        <taxon>Pseudomonadota</taxon>
        <taxon>Gammaproteobacteria</taxon>
        <taxon>Alteromonadales</taxon>
        <taxon>Shewanellaceae</taxon>
        <taxon>Shewanella</taxon>
    </lineage>
</organism>
<protein>
    <recommendedName>
        <fullName evidence="3">Extradiol ring-cleavage dioxygenase LigAB LigA subunit domain-containing protein</fullName>
    </recommendedName>
</protein>
<dbReference type="RefSeq" id="WP_059747150.1">
    <property type="nucleotide sequence ID" value="NZ_JBOZOX010000045.1"/>
</dbReference>
<evidence type="ECO:0000313" key="1">
    <source>
        <dbReference type="EMBL" id="KVX00480.1"/>
    </source>
</evidence>
<dbReference type="EMBL" id="LRDC01000044">
    <property type="protein sequence ID" value="KVX00480.1"/>
    <property type="molecule type" value="Genomic_DNA"/>
</dbReference>
<sequence length="70" mass="7797">MTNMNIFFTKLGTDAVLLEAYKLDPRGVMKSNGLTQEEVDAVMSGDKVRVNQLSGDKEMAMYLLILNPTE</sequence>
<gene>
    <name evidence="1" type="ORF">AWJ07_20535</name>
</gene>
<evidence type="ECO:0008006" key="3">
    <source>
        <dbReference type="Google" id="ProtNLM"/>
    </source>
</evidence>
<proteinExistence type="predicted"/>